<proteinExistence type="predicted"/>
<reference evidence="8" key="1">
    <citation type="submission" date="2019-02" db="EMBL/GenBank/DDBJ databases">
        <title>Functional characterization of core regulatory genes involved in the sporulation of the nematophagous fungus Purpureocillium lavendulum.</title>
        <authorList>
            <person name="Chen M."/>
            <person name="Yang H.-Y."/>
            <person name="Cao Y.-R."/>
            <person name="Zhang C.-C."/>
            <person name="Han J.-J."/>
            <person name="Guo Z.-Y."/>
            <person name="Fan H.-F."/>
            <person name="Xu J."/>
            <person name="Zhang K.-Q."/>
            <person name="Liang L.-M."/>
        </authorList>
    </citation>
    <scope>NUCLEOTIDE SEQUENCE</scope>
</reference>
<dbReference type="PANTHER" id="PTHR45614:SF25">
    <property type="entry name" value="MYB PROTEIN"/>
    <property type="match status" value="1"/>
</dbReference>
<sequence>MASAGAGAGSIGGAGAGSNGGGGAGSNGGGGAGSNSGAGSKPSHRRGPWSTAEDQILMELIHVNGPLNWVTISAALGTRSPKQCRERYHQNLKPSLNHSPITSEEGAQIGEHVRVMGKRWAEIARRLNGRSDNAVKNWWNGSVARQKRGTKRLAQDSAEMPGSALQMQQNINPAPTHASTLTHDSAPTHASASSPVYPLTLRSSSQSLALNDLSRPHGMLPLPPPPASMGTMQSTARDPAVRQSLPTENPYGYGRRSIRGGRPSILSPWANTSRYDRSAITESRQPMRSPSEPDLESEADVANYVTSSRRRSHPYTRTSLPLPPLRDWPSDIPRTPLPSFRDVTSTPPSLGPDIAMSRLAPLPQHHRVHHQGQLPTAPDSPNEGQQPGWQPRHGHWPHELPLLQASRQREQRQDEDGDGDEEARDCGVEPPKLSRVKDKRMDVSSLLH</sequence>
<dbReference type="SUPFAM" id="SSF46689">
    <property type="entry name" value="Homeodomain-like"/>
    <property type="match status" value="1"/>
</dbReference>
<evidence type="ECO:0000259" key="6">
    <source>
        <dbReference type="PROSITE" id="PS50090"/>
    </source>
</evidence>
<feature type="domain" description="HTH myb-type" evidence="7">
    <location>
        <begin position="41"/>
        <end position="96"/>
    </location>
</feature>
<feature type="compositionally biased region" description="Polar residues" evidence="5">
    <location>
        <begin position="165"/>
        <end position="194"/>
    </location>
</feature>
<evidence type="ECO:0000313" key="8">
    <source>
        <dbReference type="EMBL" id="QEQ42965.1"/>
    </source>
</evidence>
<protein>
    <submittedName>
        <fullName evidence="8">FlbD</fullName>
    </submittedName>
</protein>
<dbReference type="AlphaFoldDB" id="A0A5J6CMA6"/>
<dbReference type="InterPro" id="IPR050560">
    <property type="entry name" value="MYB_TF"/>
</dbReference>
<dbReference type="GO" id="GO:0000978">
    <property type="term" value="F:RNA polymerase II cis-regulatory region sequence-specific DNA binding"/>
    <property type="evidence" value="ECO:0007669"/>
    <property type="project" value="TreeGrafter"/>
</dbReference>
<evidence type="ECO:0000256" key="3">
    <source>
        <dbReference type="ARBA" id="ARBA00023125"/>
    </source>
</evidence>
<name>A0A5J6CMA6_9HYPO</name>
<dbReference type="GO" id="GO:0005634">
    <property type="term" value="C:nucleus"/>
    <property type="evidence" value="ECO:0007669"/>
    <property type="project" value="UniProtKB-SubCell"/>
</dbReference>
<dbReference type="GO" id="GO:0050891">
    <property type="term" value="P:multicellular organismal-level water homeostasis"/>
    <property type="evidence" value="ECO:0007669"/>
    <property type="project" value="UniProtKB-ARBA"/>
</dbReference>
<dbReference type="GO" id="GO:0032875">
    <property type="term" value="P:regulation of DNA endoreduplication"/>
    <property type="evidence" value="ECO:0007669"/>
    <property type="project" value="UniProtKB-ARBA"/>
</dbReference>
<evidence type="ECO:0000256" key="4">
    <source>
        <dbReference type="ARBA" id="ARBA00023242"/>
    </source>
</evidence>
<dbReference type="PROSITE" id="PS50090">
    <property type="entry name" value="MYB_LIKE"/>
    <property type="match status" value="2"/>
</dbReference>
<feature type="region of interest" description="Disordered" evidence="5">
    <location>
        <begin position="1"/>
        <end position="48"/>
    </location>
</feature>
<dbReference type="GO" id="GO:2000037">
    <property type="term" value="P:regulation of stomatal complex patterning"/>
    <property type="evidence" value="ECO:0007669"/>
    <property type="project" value="UniProtKB-ARBA"/>
</dbReference>
<dbReference type="CDD" id="cd00167">
    <property type="entry name" value="SANT"/>
    <property type="match status" value="2"/>
</dbReference>
<feature type="region of interest" description="Disordered" evidence="5">
    <location>
        <begin position="212"/>
        <end position="259"/>
    </location>
</feature>
<dbReference type="PROSITE" id="PS51294">
    <property type="entry name" value="HTH_MYB"/>
    <property type="match status" value="2"/>
</dbReference>
<dbReference type="InterPro" id="IPR001005">
    <property type="entry name" value="SANT/Myb"/>
</dbReference>
<keyword evidence="3" id="KW-0238">DNA-binding</keyword>
<organism evidence="8">
    <name type="scientific">Purpureocillium lavendulum</name>
    <dbReference type="NCBI Taxonomy" id="1247861"/>
    <lineage>
        <taxon>Eukaryota</taxon>
        <taxon>Fungi</taxon>
        <taxon>Dikarya</taxon>
        <taxon>Ascomycota</taxon>
        <taxon>Pezizomycotina</taxon>
        <taxon>Sordariomycetes</taxon>
        <taxon>Hypocreomycetidae</taxon>
        <taxon>Hypocreales</taxon>
        <taxon>Ophiocordycipitaceae</taxon>
        <taxon>Purpureocillium</taxon>
    </lineage>
</organism>
<gene>
    <name evidence="8" type="primary">flbD</name>
</gene>
<dbReference type="Pfam" id="PF13921">
    <property type="entry name" value="Myb_DNA-bind_6"/>
    <property type="match status" value="1"/>
</dbReference>
<feature type="domain" description="HTH myb-type" evidence="7">
    <location>
        <begin position="97"/>
        <end position="147"/>
    </location>
</feature>
<evidence type="ECO:0000256" key="1">
    <source>
        <dbReference type="ARBA" id="ARBA00004123"/>
    </source>
</evidence>
<dbReference type="InterPro" id="IPR017930">
    <property type="entry name" value="Myb_dom"/>
</dbReference>
<dbReference type="GO" id="GO:1901002">
    <property type="term" value="P:positive regulation of response to salt stress"/>
    <property type="evidence" value="ECO:0007669"/>
    <property type="project" value="UniProtKB-ARBA"/>
</dbReference>
<feature type="region of interest" description="Disordered" evidence="5">
    <location>
        <begin position="143"/>
        <end position="196"/>
    </location>
</feature>
<evidence type="ECO:0000256" key="5">
    <source>
        <dbReference type="SAM" id="MobiDB-lite"/>
    </source>
</evidence>
<dbReference type="GO" id="GO:0045944">
    <property type="term" value="P:positive regulation of transcription by RNA polymerase II"/>
    <property type="evidence" value="ECO:0007669"/>
    <property type="project" value="TreeGrafter"/>
</dbReference>
<dbReference type="GO" id="GO:1902584">
    <property type="term" value="P:positive regulation of response to water deprivation"/>
    <property type="evidence" value="ECO:0007669"/>
    <property type="project" value="UniProtKB-ARBA"/>
</dbReference>
<feature type="compositionally biased region" description="Low complexity" evidence="5">
    <location>
        <begin position="250"/>
        <end position="259"/>
    </location>
</feature>
<dbReference type="GO" id="GO:0033993">
    <property type="term" value="P:response to lipid"/>
    <property type="evidence" value="ECO:0007669"/>
    <property type="project" value="UniProtKB-ARBA"/>
</dbReference>
<dbReference type="Gene3D" id="1.10.10.60">
    <property type="entry name" value="Homeodomain-like"/>
    <property type="match status" value="2"/>
</dbReference>
<dbReference type="EMBL" id="MK603198">
    <property type="protein sequence ID" value="QEQ42965.1"/>
    <property type="molecule type" value="Genomic_DNA"/>
</dbReference>
<dbReference type="GO" id="GO:0000981">
    <property type="term" value="F:DNA-binding transcription factor activity, RNA polymerase II-specific"/>
    <property type="evidence" value="ECO:0007669"/>
    <property type="project" value="TreeGrafter"/>
</dbReference>
<dbReference type="GO" id="GO:0000278">
    <property type="term" value="P:mitotic cell cycle"/>
    <property type="evidence" value="ECO:0007669"/>
    <property type="project" value="TreeGrafter"/>
</dbReference>
<dbReference type="GO" id="GO:1902806">
    <property type="term" value="P:regulation of cell cycle G1/S phase transition"/>
    <property type="evidence" value="ECO:0007669"/>
    <property type="project" value="UniProtKB-ARBA"/>
</dbReference>
<keyword evidence="2" id="KW-0677">Repeat</keyword>
<feature type="region of interest" description="Disordered" evidence="5">
    <location>
        <begin position="276"/>
        <end position="448"/>
    </location>
</feature>
<evidence type="ECO:0000256" key="2">
    <source>
        <dbReference type="ARBA" id="ARBA00022737"/>
    </source>
</evidence>
<feature type="compositionally biased region" description="Gly residues" evidence="5">
    <location>
        <begin position="1"/>
        <end position="36"/>
    </location>
</feature>
<accession>A0A5J6CMA6</accession>
<dbReference type="InterPro" id="IPR009057">
    <property type="entry name" value="Homeodomain-like_sf"/>
</dbReference>
<dbReference type="SMART" id="SM00717">
    <property type="entry name" value="SANT"/>
    <property type="match status" value="2"/>
</dbReference>
<evidence type="ECO:0000259" key="7">
    <source>
        <dbReference type="PROSITE" id="PS51294"/>
    </source>
</evidence>
<feature type="domain" description="Myb-like" evidence="6">
    <location>
        <begin position="93"/>
        <end position="143"/>
    </location>
</feature>
<dbReference type="FunFam" id="1.10.10.60:FF:000355">
    <property type="entry name" value="Transcription factor MYB124"/>
    <property type="match status" value="1"/>
</dbReference>
<comment type="subcellular location">
    <subcellularLocation>
        <location evidence="1">Nucleus</location>
    </subcellularLocation>
</comment>
<keyword evidence="4" id="KW-0539">Nucleus</keyword>
<feature type="domain" description="Myb-like" evidence="6">
    <location>
        <begin position="41"/>
        <end position="92"/>
    </location>
</feature>
<dbReference type="PANTHER" id="PTHR45614">
    <property type="entry name" value="MYB PROTEIN-RELATED"/>
    <property type="match status" value="1"/>
</dbReference>